<dbReference type="FunFam" id="3.40.50.12780:FF:000001">
    <property type="entry name" value="Acetyl-coenzyme A synthetase"/>
    <property type="match status" value="1"/>
</dbReference>
<dbReference type="GO" id="GO:0016208">
    <property type="term" value="F:AMP binding"/>
    <property type="evidence" value="ECO:0007669"/>
    <property type="project" value="InterPro"/>
</dbReference>
<keyword evidence="6" id="KW-0007">Acetylation</keyword>
<evidence type="ECO:0000256" key="7">
    <source>
        <dbReference type="NCBIfam" id="TIGR02188"/>
    </source>
</evidence>
<reference evidence="11 12" key="1">
    <citation type="submission" date="2019-07" db="EMBL/GenBank/DDBJ databases">
        <title>Analysis of the biochemical properties, biological activity and biotechnological potential of siderophores and biosurfactants produced by Antarctic psychrotolerant bacteria.</title>
        <authorList>
            <person name="Styczynski M."/>
            <person name="Krucon T."/>
            <person name="Decewicz P."/>
            <person name="Dziewit L."/>
        </authorList>
    </citation>
    <scope>NUCLEOTIDE SEQUENCE [LARGE SCALE GENOMIC DNA]</scope>
    <source>
        <strain evidence="11 12">ANT_H27</strain>
    </source>
</reference>
<dbReference type="Gene3D" id="3.30.300.30">
    <property type="match status" value="1"/>
</dbReference>
<dbReference type="InterPro" id="IPR011904">
    <property type="entry name" value="Ac_CoA_lig"/>
</dbReference>
<evidence type="ECO:0000313" key="11">
    <source>
        <dbReference type="EMBL" id="KAA0977310.1"/>
    </source>
</evidence>
<evidence type="ECO:0000259" key="10">
    <source>
        <dbReference type="Pfam" id="PF16177"/>
    </source>
</evidence>
<evidence type="ECO:0000256" key="2">
    <source>
        <dbReference type="ARBA" id="ARBA00013275"/>
    </source>
</evidence>
<dbReference type="Proteomes" id="UP000323856">
    <property type="component" value="Unassembled WGS sequence"/>
</dbReference>
<dbReference type="PANTHER" id="PTHR24095:SF14">
    <property type="entry name" value="ACETYL-COENZYME A SYNTHETASE 1"/>
    <property type="match status" value="1"/>
</dbReference>
<dbReference type="Gene3D" id="3.40.50.12780">
    <property type="entry name" value="N-terminal domain of ligase-like"/>
    <property type="match status" value="1"/>
</dbReference>
<dbReference type="OrthoDB" id="9803968at2"/>
<dbReference type="NCBIfam" id="TIGR02188">
    <property type="entry name" value="Ac_CoA_lig_AcsA"/>
    <property type="match status" value="1"/>
</dbReference>
<dbReference type="InterPro" id="IPR020845">
    <property type="entry name" value="AMP-binding_CS"/>
</dbReference>
<dbReference type="InterPro" id="IPR032387">
    <property type="entry name" value="ACAS_N"/>
</dbReference>
<dbReference type="InterPro" id="IPR045851">
    <property type="entry name" value="AMP-bd_C_sf"/>
</dbReference>
<dbReference type="InterPro" id="IPR000873">
    <property type="entry name" value="AMP-dep_synth/lig_dom"/>
</dbReference>
<evidence type="ECO:0000256" key="1">
    <source>
        <dbReference type="ARBA" id="ARBA00006432"/>
    </source>
</evidence>
<dbReference type="NCBIfam" id="NF001208">
    <property type="entry name" value="PRK00174.1"/>
    <property type="match status" value="1"/>
</dbReference>
<evidence type="ECO:0000259" key="8">
    <source>
        <dbReference type="Pfam" id="PF00501"/>
    </source>
</evidence>
<dbReference type="Pfam" id="PF00501">
    <property type="entry name" value="AMP-binding"/>
    <property type="match status" value="1"/>
</dbReference>
<gene>
    <name evidence="11" type="primary">acs</name>
    <name evidence="11" type="ORF">FQ154_08340</name>
</gene>
<feature type="domain" description="AMP-binding enzyme C-terminal" evidence="9">
    <location>
        <begin position="532"/>
        <end position="621"/>
    </location>
</feature>
<dbReference type="GO" id="GO:0019427">
    <property type="term" value="P:acetyl-CoA biosynthetic process from acetate"/>
    <property type="evidence" value="ECO:0007669"/>
    <property type="project" value="UniProtKB-UniRule"/>
</dbReference>
<dbReference type="InterPro" id="IPR042099">
    <property type="entry name" value="ANL_N_sf"/>
</dbReference>
<dbReference type="EC" id="6.2.1.1" evidence="2 7"/>
<dbReference type="Pfam" id="PF16177">
    <property type="entry name" value="ACAS_N"/>
    <property type="match status" value="1"/>
</dbReference>
<keyword evidence="4" id="KW-0547">Nucleotide-binding</keyword>
<evidence type="ECO:0000256" key="5">
    <source>
        <dbReference type="ARBA" id="ARBA00022840"/>
    </source>
</evidence>
<evidence type="ECO:0000256" key="6">
    <source>
        <dbReference type="ARBA" id="ARBA00022990"/>
    </source>
</evidence>
<comment type="similarity">
    <text evidence="1">Belongs to the ATP-dependent AMP-binding enzyme family.</text>
</comment>
<feature type="domain" description="Acetyl-coenzyme A synthetase N-terminal" evidence="10">
    <location>
        <begin position="21"/>
        <end position="73"/>
    </location>
</feature>
<dbReference type="GO" id="GO:0005829">
    <property type="term" value="C:cytosol"/>
    <property type="evidence" value="ECO:0007669"/>
    <property type="project" value="TreeGrafter"/>
</dbReference>
<dbReference type="Pfam" id="PF13193">
    <property type="entry name" value="AMP-binding_C"/>
    <property type="match status" value="1"/>
</dbReference>
<protein>
    <recommendedName>
        <fullName evidence="2 7">Acetate--CoA ligase</fullName>
        <ecNumber evidence="2 7">6.2.1.1</ecNumber>
    </recommendedName>
</protein>
<keyword evidence="5" id="KW-0067">ATP-binding</keyword>
<dbReference type="SUPFAM" id="SSF56801">
    <property type="entry name" value="Acetyl-CoA synthetase-like"/>
    <property type="match status" value="1"/>
</dbReference>
<accession>A0A5B0EHR4</accession>
<dbReference type="RefSeq" id="WP_149619357.1">
    <property type="nucleotide sequence ID" value="NZ_VOBL01000007.1"/>
</dbReference>
<feature type="domain" description="AMP-dependent synthetase/ligase" evidence="8">
    <location>
        <begin position="80"/>
        <end position="474"/>
    </location>
</feature>
<evidence type="ECO:0000256" key="3">
    <source>
        <dbReference type="ARBA" id="ARBA00022598"/>
    </source>
</evidence>
<comment type="caution">
    <text evidence="11">The sequence shown here is derived from an EMBL/GenBank/DDBJ whole genome shotgun (WGS) entry which is preliminary data.</text>
</comment>
<evidence type="ECO:0000256" key="4">
    <source>
        <dbReference type="ARBA" id="ARBA00022741"/>
    </source>
</evidence>
<dbReference type="PROSITE" id="PS00455">
    <property type="entry name" value="AMP_BINDING"/>
    <property type="match status" value="1"/>
</dbReference>
<dbReference type="EMBL" id="VOBL01000007">
    <property type="protein sequence ID" value="KAA0977310.1"/>
    <property type="molecule type" value="Genomic_DNA"/>
</dbReference>
<sequence length="657" mass="71851">MTETLSPTTAGITNEAPWTEAERLAFWDAAARRLSWSEDWHTVHSSTGVDSAARRGPELRWFEGGKLNAAYNCVDRHVEAGRGDKVALHFEGEPGDRTTVTYQDLQDRVSQAANALLALGITKGDRVVVYLPVLIETIVITLACARIGAVHSLVFGGFSAEALKFRVEDTGAKLLVTTDGQFRRGSAVPVKDNADAAVSGENSIEHVLVLRRTGSEIAWTEGRDVWWHEAVDTASTKHVPEAFDAETPLFIMYTSGTTGQPKGLVHTTGGYLTQTSWSHEFLFSNPDVSQRENDVHWCTADLAWVTAHTYEIYGPLSNGVTQVIYEGVPNAPHPGRHFEIIQRYGVTSYYTAPTLVRSLMGWFPEGIPADYDLSSIRLAGTVGEAVNPEAWRWLRGQVGRDTTGGIPMVDTWWQSETGATILSPRQDDTAFKPGCGTRALPGVEVDIVDDAAQTVEKNLQGYIVLTKTGPAMARTVWGNPERYFTSYWEKYAQQGWFLAGDGARFDEDGDIWILGRTDDVINISGHRLSTIEIESALVTHPAVVEAGVCPISDAKTGHAATAFVVPFDKSVVGTDLSGEALDKQQALITELRNHVATQIGPIAKPREIVFVPDVPKTRSGKIMRRLLTQLFEGSTLGDTTSLQNEPCIAQIKEICDA</sequence>
<evidence type="ECO:0000259" key="9">
    <source>
        <dbReference type="Pfam" id="PF13193"/>
    </source>
</evidence>
<organism evidence="11 12">
    <name type="scientific">Paeniglutamicibacter gangotriensis</name>
    <dbReference type="NCBI Taxonomy" id="254787"/>
    <lineage>
        <taxon>Bacteria</taxon>
        <taxon>Bacillati</taxon>
        <taxon>Actinomycetota</taxon>
        <taxon>Actinomycetes</taxon>
        <taxon>Micrococcales</taxon>
        <taxon>Micrococcaceae</taxon>
        <taxon>Paeniglutamicibacter</taxon>
    </lineage>
</organism>
<name>A0A5B0EHR4_9MICC</name>
<dbReference type="GO" id="GO:0003987">
    <property type="term" value="F:acetate-CoA ligase activity"/>
    <property type="evidence" value="ECO:0007669"/>
    <property type="project" value="UniProtKB-UniRule"/>
</dbReference>
<dbReference type="GO" id="GO:0005524">
    <property type="term" value="F:ATP binding"/>
    <property type="evidence" value="ECO:0007669"/>
    <property type="project" value="UniProtKB-KW"/>
</dbReference>
<proteinExistence type="inferred from homology"/>
<dbReference type="PANTHER" id="PTHR24095">
    <property type="entry name" value="ACETYL-COENZYME A SYNTHETASE"/>
    <property type="match status" value="1"/>
</dbReference>
<evidence type="ECO:0000313" key="12">
    <source>
        <dbReference type="Proteomes" id="UP000323856"/>
    </source>
</evidence>
<dbReference type="AlphaFoldDB" id="A0A5B0EHR4"/>
<keyword evidence="3 11" id="KW-0436">Ligase</keyword>
<dbReference type="InterPro" id="IPR025110">
    <property type="entry name" value="AMP-bd_C"/>
</dbReference>